<evidence type="ECO:0000313" key="1">
    <source>
        <dbReference type="EMBL" id="KAF0727891.1"/>
    </source>
</evidence>
<gene>
    <name evidence="1" type="ORF">Ae201684_014155</name>
</gene>
<keyword evidence="2" id="KW-1185">Reference proteome</keyword>
<dbReference type="InterPro" id="IPR036770">
    <property type="entry name" value="Ankyrin_rpt-contain_sf"/>
</dbReference>
<dbReference type="AlphaFoldDB" id="A0A6G0WKV5"/>
<dbReference type="Gene3D" id="1.25.40.20">
    <property type="entry name" value="Ankyrin repeat-containing domain"/>
    <property type="match status" value="1"/>
</dbReference>
<name>A0A6G0WKV5_9STRA</name>
<comment type="caution">
    <text evidence="1">The sequence shown here is derived from an EMBL/GenBank/DDBJ whole genome shotgun (WGS) entry which is preliminary data.</text>
</comment>
<dbReference type="PANTHER" id="PTHR46586">
    <property type="entry name" value="ANKYRIN REPEAT-CONTAINING PROTEIN"/>
    <property type="match status" value="1"/>
</dbReference>
<accession>A0A6G0WKV5</accession>
<dbReference type="PANTHER" id="PTHR46586:SF4">
    <property type="match status" value="1"/>
</dbReference>
<organism evidence="1 2">
    <name type="scientific">Aphanomyces euteiches</name>
    <dbReference type="NCBI Taxonomy" id="100861"/>
    <lineage>
        <taxon>Eukaryota</taxon>
        <taxon>Sar</taxon>
        <taxon>Stramenopiles</taxon>
        <taxon>Oomycota</taxon>
        <taxon>Saprolegniomycetes</taxon>
        <taxon>Saprolegniales</taxon>
        <taxon>Verrucalvaceae</taxon>
        <taxon>Aphanomyces</taxon>
    </lineage>
</organism>
<dbReference type="VEuPathDB" id="FungiDB:AeMF1_015179"/>
<dbReference type="Pfam" id="PF12796">
    <property type="entry name" value="Ank_2"/>
    <property type="match status" value="1"/>
</dbReference>
<dbReference type="InterPro" id="IPR052050">
    <property type="entry name" value="SecEffector_AnkRepeat"/>
</dbReference>
<proteinExistence type="predicted"/>
<dbReference type="Proteomes" id="UP000481153">
    <property type="component" value="Unassembled WGS sequence"/>
</dbReference>
<protein>
    <submittedName>
        <fullName evidence="1">Uncharacterized protein</fullName>
    </submittedName>
</protein>
<dbReference type="InterPro" id="IPR002110">
    <property type="entry name" value="Ankyrin_rpt"/>
</dbReference>
<sequence>MIREVDTRTIFSNILLSAPLMDHITSYQCGIYGGLRSLQRQARHYGPTLLVDGDALLLDSLTMAFLPWCSSSRHVLKASRVLTMFHPLLEYLVMYIGELSMLEIVYENGGLQAVVGRDYLRLALSLWHPRLGISIKTRRWSWLFLKSLDTIFIRSKRYNGRWKDARRLHGDHDYSSQPMDLAAKNGHLEVVKFFHYHRHEGCIVFAMDFAAQSEHFSDARRIPWTAANGHFEIVNFLHTHRTEGCTTYAIDYAAANGHLQVVEFLLHHRQEGHSSNAIKWAQERGHHDVLTLLETFQRPSTCMAFCTTL</sequence>
<dbReference type="EMBL" id="VJMJ01000186">
    <property type="protein sequence ID" value="KAF0727891.1"/>
    <property type="molecule type" value="Genomic_DNA"/>
</dbReference>
<reference evidence="1 2" key="1">
    <citation type="submission" date="2019-07" db="EMBL/GenBank/DDBJ databases">
        <title>Genomics analysis of Aphanomyces spp. identifies a new class of oomycete effector associated with host adaptation.</title>
        <authorList>
            <person name="Gaulin E."/>
        </authorList>
    </citation>
    <scope>NUCLEOTIDE SEQUENCE [LARGE SCALE GENOMIC DNA]</scope>
    <source>
        <strain evidence="1 2">ATCC 201684</strain>
    </source>
</reference>
<evidence type="ECO:0000313" key="2">
    <source>
        <dbReference type="Proteomes" id="UP000481153"/>
    </source>
</evidence>
<dbReference type="SUPFAM" id="SSF140860">
    <property type="entry name" value="Pseudo ankyrin repeat-like"/>
    <property type="match status" value="1"/>
</dbReference>